<organism evidence="1 2">
    <name type="scientific">Cupriavidus oxalaticus</name>
    <dbReference type="NCBI Taxonomy" id="96344"/>
    <lineage>
        <taxon>Bacteria</taxon>
        <taxon>Pseudomonadati</taxon>
        <taxon>Pseudomonadota</taxon>
        <taxon>Betaproteobacteria</taxon>
        <taxon>Burkholderiales</taxon>
        <taxon>Burkholderiaceae</taxon>
        <taxon>Cupriavidus</taxon>
    </lineage>
</organism>
<evidence type="ECO:0000313" key="2">
    <source>
        <dbReference type="Proteomes" id="UP000325743"/>
    </source>
</evidence>
<dbReference type="EMBL" id="CP032520">
    <property type="protein sequence ID" value="QEZ48831.1"/>
    <property type="molecule type" value="Genomic_DNA"/>
</dbReference>
<proteinExistence type="predicted"/>
<geneLocation type="plasmid" evidence="1">
    <name>unnamed1</name>
</geneLocation>
<keyword evidence="1" id="KW-0614">Plasmid</keyword>
<sequence>MEACKKSAPLSQLGAARWHVVDVIRDILGDDAVALAQSDVEPGKTLIRHGEWAGFSPAVHGTMQDWMAELGIKPASIPPVIELLDLNASDAASVAAAAHEACHAWLYQRFPENNLYRDEAYTNRLAGEWVCANLQGFQQHVAREAILVSNISYGLN</sequence>
<dbReference type="AlphaFoldDB" id="A0A5P3VU79"/>
<evidence type="ECO:0000313" key="1">
    <source>
        <dbReference type="EMBL" id="QEZ48831.1"/>
    </source>
</evidence>
<name>A0A5P3VU79_9BURK</name>
<dbReference type="RefSeq" id="WP_151073066.1">
    <property type="nucleotide sequence ID" value="NZ_CP032520.1"/>
</dbReference>
<accession>A0A5P3VU79</accession>
<gene>
    <name evidence="1" type="ORF">D2917_31665</name>
</gene>
<protein>
    <submittedName>
        <fullName evidence="1">Uncharacterized protein</fullName>
    </submittedName>
</protein>
<reference evidence="1 2" key="1">
    <citation type="submission" date="2018-09" db="EMBL/GenBank/DDBJ databases">
        <title>Complete genome sequence of Cupriavidus oxalaticus T2, a bacterium capable of phenol tolerance and degradation.</title>
        <authorList>
            <person name="Yan J."/>
        </authorList>
    </citation>
    <scope>NUCLEOTIDE SEQUENCE [LARGE SCALE GENOMIC DNA]</scope>
    <source>
        <strain evidence="1 2">T2</strain>
        <plasmid evidence="1 2">unnamed1</plasmid>
    </source>
</reference>
<dbReference type="Proteomes" id="UP000325743">
    <property type="component" value="Plasmid unnamed1"/>
</dbReference>